<feature type="domain" description="HTH araC/xylS-type" evidence="4">
    <location>
        <begin position="190"/>
        <end position="290"/>
    </location>
</feature>
<dbReference type="InterPro" id="IPR037923">
    <property type="entry name" value="HTH-like"/>
</dbReference>
<dbReference type="InterPro" id="IPR003313">
    <property type="entry name" value="AraC-bd"/>
</dbReference>
<gene>
    <name evidence="5" type="ORF">L1F29_25555</name>
</gene>
<keyword evidence="2" id="KW-0238">DNA-binding</keyword>
<dbReference type="InterPro" id="IPR018060">
    <property type="entry name" value="HTH_AraC"/>
</dbReference>
<evidence type="ECO:0000313" key="5">
    <source>
        <dbReference type="EMBL" id="UVI28779.1"/>
    </source>
</evidence>
<evidence type="ECO:0000256" key="1">
    <source>
        <dbReference type="ARBA" id="ARBA00023015"/>
    </source>
</evidence>
<protein>
    <submittedName>
        <fullName evidence="5">AraC family transcriptional regulator</fullName>
    </submittedName>
</protein>
<keyword evidence="3" id="KW-0804">Transcription</keyword>
<name>A0ABY5S4F2_9BACL</name>
<keyword evidence="6" id="KW-1185">Reference proteome</keyword>
<dbReference type="Proteomes" id="UP001057877">
    <property type="component" value="Chromosome"/>
</dbReference>
<reference evidence="5" key="1">
    <citation type="submission" date="2022-01" db="EMBL/GenBank/DDBJ databases">
        <title>Paenibacillus spongiae sp. nov., isolated from marine sponge.</title>
        <authorList>
            <person name="Li Z."/>
            <person name="Zhang M."/>
        </authorList>
    </citation>
    <scope>NUCLEOTIDE SEQUENCE</scope>
    <source>
        <strain evidence="5">PHS-Z3</strain>
    </source>
</reference>
<dbReference type="Pfam" id="PF12833">
    <property type="entry name" value="HTH_18"/>
    <property type="match status" value="1"/>
</dbReference>
<accession>A0ABY5S4F2</accession>
<dbReference type="PANTHER" id="PTHR43280:SF28">
    <property type="entry name" value="HTH-TYPE TRANSCRIPTIONAL ACTIVATOR RHAS"/>
    <property type="match status" value="1"/>
</dbReference>
<dbReference type="SUPFAM" id="SSF51215">
    <property type="entry name" value="Regulatory protein AraC"/>
    <property type="match status" value="1"/>
</dbReference>
<evidence type="ECO:0000259" key="4">
    <source>
        <dbReference type="PROSITE" id="PS01124"/>
    </source>
</evidence>
<proteinExistence type="predicted"/>
<organism evidence="5 6">
    <name type="scientific">Paenibacillus spongiae</name>
    <dbReference type="NCBI Taxonomy" id="2909671"/>
    <lineage>
        <taxon>Bacteria</taxon>
        <taxon>Bacillati</taxon>
        <taxon>Bacillota</taxon>
        <taxon>Bacilli</taxon>
        <taxon>Bacillales</taxon>
        <taxon>Paenibacillaceae</taxon>
        <taxon>Paenibacillus</taxon>
    </lineage>
</organism>
<evidence type="ECO:0000256" key="3">
    <source>
        <dbReference type="ARBA" id="ARBA00023163"/>
    </source>
</evidence>
<dbReference type="EMBL" id="CP091430">
    <property type="protein sequence ID" value="UVI28779.1"/>
    <property type="molecule type" value="Genomic_DNA"/>
</dbReference>
<dbReference type="PROSITE" id="PS01124">
    <property type="entry name" value="HTH_ARAC_FAMILY_2"/>
    <property type="match status" value="1"/>
</dbReference>
<dbReference type="Gene3D" id="2.60.120.10">
    <property type="entry name" value="Jelly Rolls"/>
    <property type="match status" value="1"/>
</dbReference>
<keyword evidence="1" id="KW-0805">Transcription regulation</keyword>
<dbReference type="InterPro" id="IPR014710">
    <property type="entry name" value="RmlC-like_jellyroll"/>
</dbReference>
<dbReference type="SUPFAM" id="SSF46689">
    <property type="entry name" value="Homeodomain-like"/>
    <property type="match status" value="1"/>
</dbReference>
<dbReference type="InterPro" id="IPR009057">
    <property type="entry name" value="Homeodomain-like_sf"/>
</dbReference>
<evidence type="ECO:0000256" key="2">
    <source>
        <dbReference type="ARBA" id="ARBA00023125"/>
    </source>
</evidence>
<dbReference type="Gene3D" id="1.10.10.60">
    <property type="entry name" value="Homeodomain-like"/>
    <property type="match status" value="2"/>
</dbReference>
<dbReference type="Pfam" id="PF02311">
    <property type="entry name" value="AraC_binding"/>
    <property type="match status" value="1"/>
</dbReference>
<dbReference type="SMART" id="SM00342">
    <property type="entry name" value="HTH_ARAC"/>
    <property type="match status" value="1"/>
</dbReference>
<sequence>MYNRRMKISSLNPYVYYATRYPFSKGQSSAPRICYGSSLYLISEGHGVIHTCGRTHKTRPGSLVYIPPGQIHEWIADDRDPMVHICCYFDWHFVDRQARFETPSSICYDFPQLHTDMIGPSFYYPIPEHSTVERIRVWTELFEGFYTANEYVSERTMMRNLKVQSRFQGFIEHFLSFTLNEAQIPDPRMDKLLERLDQDLMRGRPEPLEHYYEDLKISRGYFFELFKHATGMSPIQYMNRFRINRAKYDLRNSQLSVTEIAEKHDFSSVHYFSRLFHQITGASPLQYRRGQE</sequence>
<dbReference type="RefSeq" id="WP_258384867.1">
    <property type="nucleotide sequence ID" value="NZ_CP091430.1"/>
</dbReference>
<evidence type="ECO:0000313" key="6">
    <source>
        <dbReference type="Proteomes" id="UP001057877"/>
    </source>
</evidence>
<dbReference type="PANTHER" id="PTHR43280">
    <property type="entry name" value="ARAC-FAMILY TRANSCRIPTIONAL REGULATOR"/>
    <property type="match status" value="1"/>
</dbReference>